<dbReference type="FunFam" id="3.40.640.10:FF:000001">
    <property type="entry name" value="Serine hydroxymethyltransferase"/>
    <property type="match status" value="1"/>
</dbReference>
<feature type="modified residue" description="N6-(pyridoxal phosphate)lysine" evidence="12 13">
    <location>
        <position position="229"/>
    </location>
</feature>
<dbReference type="CDD" id="cd00378">
    <property type="entry name" value="SHMT"/>
    <property type="match status" value="1"/>
</dbReference>
<feature type="binding site" evidence="12">
    <location>
        <begin position="353"/>
        <end position="355"/>
    </location>
    <ligand>
        <name>(6S)-5,6,7,8-tetrahydrofolate</name>
        <dbReference type="ChEBI" id="CHEBI:57453"/>
    </ligand>
</feature>
<keyword evidence="16" id="KW-1185">Reference proteome</keyword>
<dbReference type="PIRSF" id="PIRSF000412">
    <property type="entry name" value="SHMT"/>
    <property type="match status" value="1"/>
</dbReference>
<organism evidence="15 16">
    <name type="scientific">Selenomonas ruminantium</name>
    <dbReference type="NCBI Taxonomy" id="971"/>
    <lineage>
        <taxon>Bacteria</taxon>
        <taxon>Bacillati</taxon>
        <taxon>Bacillota</taxon>
        <taxon>Negativicutes</taxon>
        <taxon>Selenomonadales</taxon>
        <taxon>Selenomonadaceae</taxon>
        <taxon>Selenomonas</taxon>
    </lineage>
</organism>
<dbReference type="Pfam" id="PF00464">
    <property type="entry name" value="SHMT"/>
    <property type="match status" value="1"/>
</dbReference>
<proteinExistence type="inferred from homology"/>
<dbReference type="Gene3D" id="3.90.1150.10">
    <property type="entry name" value="Aspartate Aminotransferase, domain 1"/>
    <property type="match status" value="1"/>
</dbReference>
<dbReference type="NCBIfam" id="NF000586">
    <property type="entry name" value="PRK00011.1"/>
    <property type="match status" value="1"/>
</dbReference>
<dbReference type="SUPFAM" id="SSF53383">
    <property type="entry name" value="PLP-dependent transferases"/>
    <property type="match status" value="1"/>
</dbReference>
<comment type="caution">
    <text evidence="12">Lacks conserved residue(s) required for the propagation of feature annotation.</text>
</comment>
<evidence type="ECO:0000313" key="16">
    <source>
        <dbReference type="Proteomes" id="UP000182958"/>
    </source>
</evidence>
<feature type="site" description="Plays an important role in substrate specificity" evidence="12">
    <location>
        <position position="228"/>
    </location>
</feature>
<keyword evidence="15" id="KW-0489">Methyltransferase</keyword>
<comment type="catalytic activity">
    <reaction evidence="1 12">
        <text>(6R)-5,10-methylene-5,6,7,8-tetrahydrofolate + glycine + H2O = (6S)-5,6,7,8-tetrahydrofolate + L-serine</text>
        <dbReference type="Rhea" id="RHEA:15481"/>
        <dbReference type="ChEBI" id="CHEBI:15377"/>
        <dbReference type="ChEBI" id="CHEBI:15636"/>
        <dbReference type="ChEBI" id="CHEBI:33384"/>
        <dbReference type="ChEBI" id="CHEBI:57305"/>
        <dbReference type="ChEBI" id="CHEBI:57453"/>
        <dbReference type="EC" id="2.1.2.1"/>
    </reaction>
</comment>
<evidence type="ECO:0000256" key="7">
    <source>
        <dbReference type="ARBA" id="ARBA00022563"/>
    </source>
</evidence>
<dbReference type="InterPro" id="IPR049943">
    <property type="entry name" value="Ser_HO-MeTrfase-like"/>
</dbReference>
<dbReference type="UniPathway" id="UPA00193"/>
<evidence type="ECO:0000256" key="1">
    <source>
        <dbReference type="ARBA" id="ARBA00001528"/>
    </source>
</evidence>
<evidence type="ECO:0000313" key="15">
    <source>
        <dbReference type="EMBL" id="SFW56237.1"/>
    </source>
</evidence>
<keyword evidence="6 12" id="KW-0963">Cytoplasm</keyword>
<dbReference type="Gene3D" id="3.40.640.10">
    <property type="entry name" value="Type I PLP-dependent aspartate aminotransferase-like (Major domain)"/>
    <property type="match status" value="1"/>
</dbReference>
<dbReference type="GO" id="GO:0035999">
    <property type="term" value="P:tetrahydrofolate interconversion"/>
    <property type="evidence" value="ECO:0007669"/>
    <property type="project" value="UniProtKB-UniRule"/>
</dbReference>
<comment type="cofactor">
    <cofactor evidence="2 12 13">
        <name>pyridoxal 5'-phosphate</name>
        <dbReference type="ChEBI" id="CHEBI:597326"/>
    </cofactor>
</comment>
<dbReference type="GO" id="GO:0030170">
    <property type="term" value="F:pyridoxal phosphate binding"/>
    <property type="evidence" value="ECO:0007669"/>
    <property type="project" value="UniProtKB-UniRule"/>
</dbReference>
<dbReference type="RefSeq" id="WP_072306748.1">
    <property type="nucleotide sequence ID" value="NZ_FPJA01000010.1"/>
</dbReference>
<evidence type="ECO:0000256" key="8">
    <source>
        <dbReference type="ARBA" id="ARBA00022605"/>
    </source>
</evidence>
<evidence type="ECO:0000256" key="3">
    <source>
        <dbReference type="ARBA" id="ARBA00004496"/>
    </source>
</evidence>
<dbReference type="HAMAP" id="MF_00051">
    <property type="entry name" value="SHMT"/>
    <property type="match status" value="1"/>
</dbReference>
<comment type="pathway">
    <text evidence="12">Amino-acid biosynthesis; glycine biosynthesis; glycine from L-serine: step 1/1.</text>
</comment>
<dbReference type="PANTHER" id="PTHR11680">
    <property type="entry name" value="SERINE HYDROXYMETHYLTRANSFERASE"/>
    <property type="match status" value="1"/>
</dbReference>
<protein>
    <recommendedName>
        <fullName evidence="12">Serine hydroxymethyltransferase</fullName>
        <shortName evidence="12">SHMT</shortName>
        <shortName evidence="12">Serine methylase</shortName>
        <ecNumber evidence="12">2.1.2.1</ecNumber>
    </recommendedName>
</protein>
<dbReference type="PROSITE" id="PS00096">
    <property type="entry name" value="SHMT"/>
    <property type="match status" value="1"/>
</dbReference>
<reference evidence="16" key="1">
    <citation type="submission" date="2016-11" db="EMBL/GenBank/DDBJ databases">
        <authorList>
            <person name="Varghese N."/>
            <person name="Submissions S."/>
        </authorList>
    </citation>
    <scope>NUCLEOTIDE SEQUENCE [LARGE SCALE GENOMIC DNA]</scope>
    <source>
        <strain evidence="16">C3</strain>
    </source>
</reference>
<feature type="binding site" evidence="12">
    <location>
        <position position="120"/>
    </location>
    <ligand>
        <name>(6S)-5,6,7,8-tetrahydrofolate</name>
        <dbReference type="ChEBI" id="CHEBI:57453"/>
    </ligand>
</feature>
<keyword evidence="8 12" id="KW-0028">Amino-acid biosynthesis</keyword>
<evidence type="ECO:0000256" key="6">
    <source>
        <dbReference type="ARBA" id="ARBA00022490"/>
    </source>
</evidence>
<feature type="domain" description="Serine hydroxymethyltransferase-like" evidence="14">
    <location>
        <begin position="7"/>
        <end position="384"/>
    </location>
</feature>
<evidence type="ECO:0000256" key="12">
    <source>
        <dbReference type="HAMAP-Rule" id="MF_00051"/>
    </source>
</evidence>
<dbReference type="InterPro" id="IPR001085">
    <property type="entry name" value="Ser_HO-MeTrfase"/>
</dbReference>
<dbReference type="InterPro" id="IPR015424">
    <property type="entry name" value="PyrdxlP-dep_Trfase"/>
</dbReference>
<evidence type="ECO:0000256" key="5">
    <source>
        <dbReference type="ARBA" id="ARBA00011738"/>
    </source>
</evidence>
<dbReference type="GO" id="GO:0019264">
    <property type="term" value="P:glycine biosynthetic process from serine"/>
    <property type="evidence" value="ECO:0007669"/>
    <property type="project" value="UniProtKB-UniRule"/>
</dbReference>
<keyword evidence="10 12" id="KW-0663">Pyridoxal phosphate</keyword>
<keyword evidence="9 12" id="KW-0808">Transferase</keyword>
<evidence type="ECO:0000256" key="4">
    <source>
        <dbReference type="ARBA" id="ARBA00006376"/>
    </source>
</evidence>
<name>A0A1K1Q962_SELRU</name>
<sequence>MNLMEVLQQSDPDVAKHVGSELNRQREKLELIASENIVSEAVLAAQGSVLTNKYAEGYPGKRYYGGCEFVDEVETLAIERAKKLFGAEYANVQPHSGAQANMAVFFALLQPGDTVMGMNLNDGGHLTHGSPVNMSGKYFKIVPYGVDKETETIDYDALEAQAKECKPKLIVAGASAYARTLDFPRLAEIAHGVGAYLMVDIAHIAGLVAAGEHPSPIPYADVVTTTTHKTLRGPRGGMILCKDAEFGKQFNKAVFPGIQGGPLMHVIAAKAVALGEALKPEFKEYAKQVIKNAAVLAKTLQEEGFRIVSGGTDNHLMLVDLTNKGITGKVAQTVLDEVNITANRNTIPFEPLSPFVTSGLRLGTPALTTRGFKEADLQEVGKIIALVLSDVENEEKKAEARKRVAALCKKYPLYAGM</sequence>
<dbReference type="InterPro" id="IPR015421">
    <property type="entry name" value="PyrdxlP-dep_Trfase_major"/>
</dbReference>
<dbReference type="EMBL" id="FPJA01000010">
    <property type="protein sequence ID" value="SFW56237.1"/>
    <property type="molecule type" value="Genomic_DNA"/>
</dbReference>
<dbReference type="GO" id="GO:0032259">
    <property type="term" value="P:methylation"/>
    <property type="evidence" value="ECO:0007669"/>
    <property type="project" value="UniProtKB-KW"/>
</dbReference>
<comment type="subcellular location">
    <subcellularLocation>
        <location evidence="3 12">Cytoplasm</location>
    </subcellularLocation>
</comment>
<evidence type="ECO:0000256" key="10">
    <source>
        <dbReference type="ARBA" id="ARBA00022898"/>
    </source>
</evidence>
<dbReference type="GO" id="GO:0008168">
    <property type="term" value="F:methyltransferase activity"/>
    <property type="evidence" value="ECO:0007669"/>
    <property type="project" value="UniProtKB-KW"/>
</dbReference>
<evidence type="ECO:0000259" key="14">
    <source>
        <dbReference type="Pfam" id="PF00464"/>
    </source>
</evidence>
<comment type="pathway">
    <text evidence="12">One-carbon metabolism; tetrahydrofolate interconversion.</text>
</comment>
<dbReference type="AlphaFoldDB" id="A0A1K1Q962"/>
<comment type="function">
    <text evidence="11">Catalyzes the reversible interconversion of serine and glycine with tetrahydrofolate (THF) serving as the one-carbon carrier. This reaction serves as the major source of one-carbon groups required for the biosynthesis of purines, thymidylate, methionine, and other important biomolecules. Also exhibits THF-independent aldolase activity toward beta-hydroxyamino acids, producing glycine and aldehydes, via a retro-aldol mechanism. Thus, is able to catalyze the cleavage of L-allo-threonine.</text>
</comment>
<dbReference type="GO" id="GO:0004372">
    <property type="term" value="F:glycine hydroxymethyltransferase activity"/>
    <property type="evidence" value="ECO:0007669"/>
    <property type="project" value="UniProtKB-UniRule"/>
</dbReference>
<dbReference type="InterPro" id="IPR019798">
    <property type="entry name" value="Ser_HO-MeTrfase_PLP_BS"/>
</dbReference>
<dbReference type="InterPro" id="IPR039429">
    <property type="entry name" value="SHMT-like_dom"/>
</dbReference>
<evidence type="ECO:0000256" key="9">
    <source>
        <dbReference type="ARBA" id="ARBA00022679"/>
    </source>
</evidence>
<dbReference type="Proteomes" id="UP000182958">
    <property type="component" value="Unassembled WGS sequence"/>
</dbReference>
<gene>
    <name evidence="12" type="primary">glyA</name>
    <name evidence="15" type="ORF">SAMN02910323_2466</name>
</gene>
<keyword evidence="7 12" id="KW-0554">One-carbon metabolism</keyword>
<dbReference type="UniPathway" id="UPA00288">
    <property type="reaction ID" value="UER01023"/>
</dbReference>
<dbReference type="FunFam" id="3.90.1150.10:FF:000003">
    <property type="entry name" value="Serine hydroxymethyltransferase"/>
    <property type="match status" value="1"/>
</dbReference>
<evidence type="ECO:0000256" key="13">
    <source>
        <dbReference type="PIRSR" id="PIRSR000412-50"/>
    </source>
</evidence>
<dbReference type="InterPro" id="IPR015422">
    <property type="entry name" value="PyrdxlP-dep_Trfase_small"/>
</dbReference>
<evidence type="ECO:0000256" key="11">
    <source>
        <dbReference type="ARBA" id="ARBA00054606"/>
    </source>
</evidence>
<comment type="subunit">
    <text evidence="5 12">Homodimer.</text>
</comment>
<feature type="binding site" evidence="12">
    <location>
        <begin position="124"/>
        <end position="126"/>
    </location>
    <ligand>
        <name>(6S)-5,6,7,8-tetrahydrofolate</name>
        <dbReference type="ChEBI" id="CHEBI:57453"/>
    </ligand>
</feature>
<dbReference type="GO" id="GO:0005829">
    <property type="term" value="C:cytosol"/>
    <property type="evidence" value="ECO:0007669"/>
    <property type="project" value="TreeGrafter"/>
</dbReference>
<dbReference type="EC" id="2.1.2.1" evidence="12"/>
<dbReference type="PANTHER" id="PTHR11680:SF35">
    <property type="entry name" value="SERINE HYDROXYMETHYLTRANSFERASE 1"/>
    <property type="match status" value="1"/>
</dbReference>
<evidence type="ECO:0000256" key="2">
    <source>
        <dbReference type="ARBA" id="ARBA00001933"/>
    </source>
</evidence>
<accession>A0A1K1Q962</accession>
<comment type="similarity">
    <text evidence="4 12">Belongs to the SHMT family.</text>
</comment>